<dbReference type="Gene3D" id="2.40.70.10">
    <property type="entry name" value="Acid Proteases"/>
    <property type="match status" value="2"/>
</dbReference>
<feature type="domain" description="Xylanase inhibitor C-terminal" evidence="6">
    <location>
        <begin position="229"/>
        <end position="367"/>
    </location>
</feature>
<keyword evidence="3" id="KW-0378">Hydrolase</keyword>
<feature type="chain" id="PRO_5032824836" description="Peptidase A1 domain-containing protein" evidence="5">
    <location>
        <begin position="24"/>
        <end position="478"/>
    </location>
</feature>
<keyword evidence="9" id="KW-1185">Reference proteome</keyword>
<dbReference type="PROSITE" id="PS00141">
    <property type="entry name" value="ASP_PROTEASE"/>
    <property type="match status" value="1"/>
</dbReference>
<evidence type="ECO:0000259" key="7">
    <source>
        <dbReference type="Pfam" id="PF14543"/>
    </source>
</evidence>
<dbReference type="Pfam" id="PF14543">
    <property type="entry name" value="TAXi_N"/>
    <property type="match status" value="1"/>
</dbReference>
<dbReference type="GO" id="GO:0006508">
    <property type="term" value="P:proteolysis"/>
    <property type="evidence" value="ECO:0007669"/>
    <property type="project" value="UniProtKB-KW"/>
</dbReference>
<dbReference type="EMBL" id="JADFTS010000003">
    <property type="protein sequence ID" value="KAF9616971.1"/>
    <property type="molecule type" value="Genomic_DNA"/>
</dbReference>
<evidence type="ECO:0000256" key="1">
    <source>
        <dbReference type="ARBA" id="ARBA00007447"/>
    </source>
</evidence>
<evidence type="ECO:0008006" key="10">
    <source>
        <dbReference type="Google" id="ProtNLM"/>
    </source>
</evidence>
<comment type="caution">
    <text evidence="8">The sequence shown here is derived from an EMBL/GenBank/DDBJ whole genome shotgun (WGS) entry which is preliminary data.</text>
</comment>
<dbReference type="InterPro" id="IPR021109">
    <property type="entry name" value="Peptidase_aspartic_dom_sf"/>
</dbReference>
<evidence type="ECO:0000256" key="2">
    <source>
        <dbReference type="ARBA" id="ARBA00022670"/>
    </source>
</evidence>
<accession>A0A835IFY7</accession>
<protein>
    <recommendedName>
        <fullName evidence="10">Peptidase A1 domain-containing protein</fullName>
    </recommendedName>
</protein>
<evidence type="ECO:0000259" key="6">
    <source>
        <dbReference type="Pfam" id="PF14541"/>
    </source>
</evidence>
<evidence type="ECO:0000256" key="4">
    <source>
        <dbReference type="SAM" id="MobiDB-lite"/>
    </source>
</evidence>
<dbReference type="InterPro" id="IPR051708">
    <property type="entry name" value="Plant_Aspart_Prot_A1"/>
</dbReference>
<comment type="similarity">
    <text evidence="1">Belongs to the peptidase A1 family.</text>
</comment>
<organism evidence="8 9">
    <name type="scientific">Coptis chinensis</name>
    <dbReference type="NCBI Taxonomy" id="261450"/>
    <lineage>
        <taxon>Eukaryota</taxon>
        <taxon>Viridiplantae</taxon>
        <taxon>Streptophyta</taxon>
        <taxon>Embryophyta</taxon>
        <taxon>Tracheophyta</taxon>
        <taxon>Spermatophyta</taxon>
        <taxon>Magnoliopsida</taxon>
        <taxon>Ranunculales</taxon>
        <taxon>Ranunculaceae</taxon>
        <taxon>Coptidoideae</taxon>
        <taxon>Coptis</taxon>
    </lineage>
</organism>
<dbReference type="GO" id="GO:0005576">
    <property type="term" value="C:extracellular region"/>
    <property type="evidence" value="ECO:0007669"/>
    <property type="project" value="TreeGrafter"/>
</dbReference>
<sequence>MATTLSFLLVLVLFFITSSSSSSHHPSPSPSTKTKGFSAQLIHRNSPRSPFHKPNTTRFYQVRDSENHNSLTRQHASTNAESTTSNVNASTWDEDGEFLMEYFVGTPPVLTYGIIDTGSTLTWLRCQPCKHCFPQERVPIFYPRESSSFKEILCGDLDCLMVEQDICSVENKCGHGNWVIGCSYDNDVSSGIIHGEDAVDPYGRIKFGEKSQILGSATPIYRVNHEPGYFLELQGISVGDTSFPITDPHFTFEGAKNGDGFIIDSGTSFSNLHWSVFNIIFQELSRPFESLKRAKLAPFQICWEGDWHDITSASLDVIFHFTNQVLMKFPRENIWYWDREYNIICLAMMLAKPGDLSILGNHQLQNFNADEEHRQCKQLIGIWDQLLCKTAEGMPDVLFRPYFLEKFRENARYKYWRAVSGLMEQKVLFFGNFVARDHINAMVQSPCFLSILAALKDSEVTNLVPFAPATSDILGVQI</sequence>
<dbReference type="AlphaFoldDB" id="A0A835IFY7"/>
<evidence type="ECO:0000313" key="8">
    <source>
        <dbReference type="EMBL" id="KAF9616971.1"/>
    </source>
</evidence>
<dbReference type="SUPFAM" id="SSF50630">
    <property type="entry name" value="Acid proteases"/>
    <property type="match status" value="1"/>
</dbReference>
<dbReference type="GO" id="GO:0004190">
    <property type="term" value="F:aspartic-type endopeptidase activity"/>
    <property type="evidence" value="ECO:0007669"/>
    <property type="project" value="InterPro"/>
</dbReference>
<dbReference type="PANTHER" id="PTHR47967">
    <property type="entry name" value="OS07G0603500 PROTEIN-RELATED"/>
    <property type="match status" value="1"/>
</dbReference>
<feature type="domain" description="Xylanase inhibitor N-terminal" evidence="7">
    <location>
        <begin position="98"/>
        <end position="184"/>
    </location>
</feature>
<proteinExistence type="inferred from homology"/>
<feature type="signal peptide" evidence="5">
    <location>
        <begin position="1"/>
        <end position="23"/>
    </location>
</feature>
<dbReference type="InterPro" id="IPR001969">
    <property type="entry name" value="Aspartic_peptidase_AS"/>
</dbReference>
<evidence type="ECO:0000313" key="9">
    <source>
        <dbReference type="Proteomes" id="UP000631114"/>
    </source>
</evidence>
<keyword evidence="2" id="KW-0645">Protease</keyword>
<dbReference type="Proteomes" id="UP000631114">
    <property type="component" value="Unassembled WGS sequence"/>
</dbReference>
<dbReference type="PANTHER" id="PTHR47967:SF128">
    <property type="entry name" value="ASPARTIC PROTEINASE CDR1-LIKE"/>
    <property type="match status" value="1"/>
</dbReference>
<name>A0A835IFY7_9MAGN</name>
<gene>
    <name evidence="8" type="ORF">IFM89_033041</name>
</gene>
<keyword evidence="5" id="KW-0732">Signal</keyword>
<reference evidence="8 9" key="1">
    <citation type="submission" date="2020-10" db="EMBL/GenBank/DDBJ databases">
        <title>The Coptis chinensis genome and diversification of protoberbering-type alkaloids.</title>
        <authorList>
            <person name="Wang B."/>
            <person name="Shu S."/>
            <person name="Song C."/>
            <person name="Liu Y."/>
        </authorList>
    </citation>
    <scope>NUCLEOTIDE SEQUENCE [LARGE SCALE GENOMIC DNA]</scope>
    <source>
        <strain evidence="8">HL-2020</strain>
        <tissue evidence="8">Leaf</tissue>
    </source>
</reference>
<dbReference type="InterPro" id="IPR032799">
    <property type="entry name" value="TAXi_C"/>
</dbReference>
<dbReference type="InterPro" id="IPR032861">
    <property type="entry name" value="TAXi_N"/>
</dbReference>
<evidence type="ECO:0000256" key="5">
    <source>
        <dbReference type="SAM" id="SignalP"/>
    </source>
</evidence>
<evidence type="ECO:0000256" key="3">
    <source>
        <dbReference type="ARBA" id="ARBA00022801"/>
    </source>
</evidence>
<dbReference type="OrthoDB" id="2747330at2759"/>
<feature type="region of interest" description="Disordered" evidence="4">
    <location>
        <begin position="19"/>
        <end position="39"/>
    </location>
</feature>
<dbReference type="Pfam" id="PF14541">
    <property type="entry name" value="TAXi_C"/>
    <property type="match status" value="1"/>
</dbReference>